<accession>A0A2P2P1C2</accession>
<dbReference type="EMBL" id="GGEC01068036">
    <property type="protein sequence ID" value="MBX48520.1"/>
    <property type="molecule type" value="Transcribed_RNA"/>
</dbReference>
<reference evidence="1" key="1">
    <citation type="submission" date="2018-02" db="EMBL/GenBank/DDBJ databases">
        <title>Rhizophora mucronata_Transcriptome.</title>
        <authorList>
            <person name="Meera S.P."/>
            <person name="Sreeshan A."/>
            <person name="Augustine A."/>
        </authorList>
    </citation>
    <scope>NUCLEOTIDE SEQUENCE</scope>
    <source>
        <tissue evidence="1">Leaf</tissue>
    </source>
</reference>
<organism evidence="1">
    <name type="scientific">Rhizophora mucronata</name>
    <name type="common">Asiatic mangrove</name>
    <dbReference type="NCBI Taxonomy" id="61149"/>
    <lineage>
        <taxon>Eukaryota</taxon>
        <taxon>Viridiplantae</taxon>
        <taxon>Streptophyta</taxon>
        <taxon>Embryophyta</taxon>
        <taxon>Tracheophyta</taxon>
        <taxon>Spermatophyta</taxon>
        <taxon>Magnoliopsida</taxon>
        <taxon>eudicotyledons</taxon>
        <taxon>Gunneridae</taxon>
        <taxon>Pentapetalae</taxon>
        <taxon>rosids</taxon>
        <taxon>fabids</taxon>
        <taxon>Malpighiales</taxon>
        <taxon>Rhizophoraceae</taxon>
        <taxon>Rhizophora</taxon>
    </lineage>
</organism>
<evidence type="ECO:0000313" key="1">
    <source>
        <dbReference type="EMBL" id="MBX48520.1"/>
    </source>
</evidence>
<dbReference type="AlphaFoldDB" id="A0A2P2P1C2"/>
<protein>
    <submittedName>
        <fullName evidence="1">Uncharacterized protein</fullName>
    </submittedName>
</protein>
<sequence>MISMSVPMVVVSALQTCARVELLKESKLQYPRRVTRRLFILEMAVVITAPA</sequence>
<proteinExistence type="predicted"/>
<name>A0A2P2P1C2_RHIMU</name>